<dbReference type="EMBL" id="JABFUD020000025">
    <property type="protein sequence ID" value="KAI5059044.1"/>
    <property type="molecule type" value="Genomic_DNA"/>
</dbReference>
<sequence>MDLEGEETPLTLEREESWDEHWRTVNQRFEEYLALDPDWGPYLSRKVVHILDGNNRHNAWMDCISTGDLSMHFCVLCKFYVFERRDVGELMFSLSRLNKMHDYAFVPITFGDHLFQLRRLGESDLTTLMAHLNNEDKLWVEREMQSASTRGRPSWLHLPIQIMTWLLFKDEMEKKIDEASNGPLVESNGDAFWCEVLSLPWHASTNHVATEEKLNMIGFVCIRATYKIHIVKLLDNSQAEVRSLEGMPNDKTKIMKLGSRIQNDIKNADLVRFPGESQFTSFVVLCRRKYFKRAFKAYERGIKFSHDIDHQPGLQSATRRVVYRFSYNITQIFLVKKHAYFFLCVVLSFGLWLEDGCFLKLRSTNWMGYPLLLVCGFVLTINLICMLI</sequence>
<name>A0A9D4U0B0_ADICA</name>
<evidence type="ECO:0000256" key="1">
    <source>
        <dbReference type="SAM" id="Phobius"/>
    </source>
</evidence>
<feature type="transmembrane region" description="Helical" evidence="1">
    <location>
        <begin position="367"/>
        <end position="387"/>
    </location>
</feature>
<gene>
    <name evidence="2" type="ORF">GOP47_0025363</name>
</gene>
<accession>A0A9D4U0B0</accession>
<organism evidence="2 3">
    <name type="scientific">Adiantum capillus-veneris</name>
    <name type="common">Maidenhair fern</name>
    <dbReference type="NCBI Taxonomy" id="13818"/>
    <lineage>
        <taxon>Eukaryota</taxon>
        <taxon>Viridiplantae</taxon>
        <taxon>Streptophyta</taxon>
        <taxon>Embryophyta</taxon>
        <taxon>Tracheophyta</taxon>
        <taxon>Polypodiopsida</taxon>
        <taxon>Polypodiidae</taxon>
        <taxon>Polypodiales</taxon>
        <taxon>Pteridineae</taxon>
        <taxon>Pteridaceae</taxon>
        <taxon>Vittarioideae</taxon>
        <taxon>Adiantum</taxon>
    </lineage>
</organism>
<keyword evidence="1" id="KW-0812">Transmembrane</keyword>
<evidence type="ECO:0000313" key="2">
    <source>
        <dbReference type="EMBL" id="KAI5059044.1"/>
    </source>
</evidence>
<dbReference type="Proteomes" id="UP000886520">
    <property type="component" value="Chromosome 25"/>
</dbReference>
<keyword evidence="1" id="KW-1133">Transmembrane helix</keyword>
<feature type="transmembrane region" description="Helical" evidence="1">
    <location>
        <begin position="339"/>
        <end position="361"/>
    </location>
</feature>
<comment type="caution">
    <text evidence="2">The sequence shown here is derived from an EMBL/GenBank/DDBJ whole genome shotgun (WGS) entry which is preliminary data.</text>
</comment>
<proteinExistence type="predicted"/>
<reference evidence="2" key="1">
    <citation type="submission" date="2021-01" db="EMBL/GenBank/DDBJ databases">
        <title>Adiantum capillus-veneris genome.</title>
        <authorList>
            <person name="Fang Y."/>
            <person name="Liao Q."/>
        </authorList>
    </citation>
    <scope>NUCLEOTIDE SEQUENCE</scope>
    <source>
        <strain evidence="2">H3</strain>
        <tissue evidence="2">Leaf</tissue>
    </source>
</reference>
<keyword evidence="3" id="KW-1185">Reference proteome</keyword>
<evidence type="ECO:0000313" key="3">
    <source>
        <dbReference type="Proteomes" id="UP000886520"/>
    </source>
</evidence>
<keyword evidence="1" id="KW-0472">Membrane</keyword>
<protein>
    <submittedName>
        <fullName evidence="2">Uncharacterized protein</fullName>
    </submittedName>
</protein>
<dbReference type="AlphaFoldDB" id="A0A9D4U0B0"/>